<dbReference type="InterPro" id="IPR018960">
    <property type="entry name" value="DUF1990"/>
</dbReference>
<dbReference type="Proteomes" id="UP000676565">
    <property type="component" value="Unassembled WGS sequence"/>
</dbReference>
<dbReference type="InterPro" id="IPR014457">
    <property type="entry name" value="UCP010260"/>
</dbReference>
<comment type="caution">
    <text evidence="2">The sequence shown here is derived from an EMBL/GenBank/DDBJ whole genome shotgun (WGS) entry which is preliminary data.</text>
</comment>
<accession>A0ABS5BLV6</accession>
<protein>
    <submittedName>
        <fullName evidence="2">DUF1990 domain-containing protein</fullName>
    </submittedName>
</protein>
<dbReference type="RefSeq" id="WP_210652812.1">
    <property type="nucleotide sequence ID" value="NZ_JAGKQQ010000001.1"/>
</dbReference>
<sequence>MPLLRKPSPEVIQKFLAAQSRLDFSYAAVGTTATTPPPGYVVDRTRVKLGDGEGTFLAAKAALTRWEHFRLGWVEAEPADTLIQTGSCVAVIARVMGFWWLNACRIVYVVNETDSVARFGFAYGTLPGHAESGEERFMVEWDQASDAVWYDILAFSRPNHLLARLGYPLTRMTQRRFARDSGRAMQQAAH</sequence>
<proteinExistence type="predicted"/>
<dbReference type="EMBL" id="JAGKQQ010000001">
    <property type="protein sequence ID" value="MBP3954693.1"/>
    <property type="molecule type" value="Genomic_DNA"/>
</dbReference>
<feature type="domain" description="DUF1990" evidence="1">
    <location>
        <begin position="25"/>
        <end position="184"/>
    </location>
</feature>
<evidence type="ECO:0000259" key="1">
    <source>
        <dbReference type="Pfam" id="PF09348"/>
    </source>
</evidence>
<gene>
    <name evidence="2" type="ORF">J8F10_05270</name>
</gene>
<dbReference type="Pfam" id="PF09348">
    <property type="entry name" value="DUF1990"/>
    <property type="match status" value="1"/>
</dbReference>
<dbReference type="PANTHER" id="PTHR34202">
    <property type="entry name" value="UPF0548 PROTEIN"/>
    <property type="match status" value="1"/>
</dbReference>
<evidence type="ECO:0000313" key="3">
    <source>
        <dbReference type="Proteomes" id="UP000676565"/>
    </source>
</evidence>
<dbReference type="PANTHER" id="PTHR34202:SF1">
    <property type="entry name" value="UPF0548 PROTEIN"/>
    <property type="match status" value="1"/>
</dbReference>
<evidence type="ECO:0000313" key="2">
    <source>
        <dbReference type="EMBL" id="MBP3954693.1"/>
    </source>
</evidence>
<name>A0ABS5BLV6_9BACT</name>
<dbReference type="PIRSF" id="PIRSF010260">
    <property type="entry name" value="UCP010260"/>
    <property type="match status" value="1"/>
</dbReference>
<keyword evidence="3" id="KW-1185">Reference proteome</keyword>
<reference evidence="2 3" key="1">
    <citation type="submission" date="2021-04" db="EMBL/GenBank/DDBJ databases">
        <authorList>
            <person name="Ivanova A."/>
        </authorList>
    </citation>
    <scope>NUCLEOTIDE SEQUENCE [LARGE SCALE GENOMIC DNA]</scope>
    <source>
        <strain evidence="2 3">G18</strain>
    </source>
</reference>
<organism evidence="2 3">
    <name type="scientific">Gemmata palustris</name>
    <dbReference type="NCBI Taxonomy" id="2822762"/>
    <lineage>
        <taxon>Bacteria</taxon>
        <taxon>Pseudomonadati</taxon>
        <taxon>Planctomycetota</taxon>
        <taxon>Planctomycetia</taxon>
        <taxon>Gemmatales</taxon>
        <taxon>Gemmataceae</taxon>
        <taxon>Gemmata</taxon>
    </lineage>
</organism>